<evidence type="ECO:0000259" key="2">
    <source>
        <dbReference type="Pfam" id="PF01958"/>
    </source>
</evidence>
<dbReference type="InterPro" id="IPR005106">
    <property type="entry name" value="Asp/hSer_DH_NAD-bd"/>
</dbReference>
<dbReference type="InterPro" id="IPR002811">
    <property type="entry name" value="Asp_DH"/>
</dbReference>
<sequence>MVGDGAIGRPVARRLSECQVPGVELVGIMDVDGGVHATDGGRFTASDLPNVADLVIEAAGQGALAELGPRLIAAGVDVLALSVGALADPELRADLQSGPGRLFLSTGAVGGLDLLRTVADAGTLTRVTIETAKLPATLIQDWMSPAQRTALLETTSRVEVMRGSPAIIARSFPRSTNVAVSVAMAADDWDRVQAVVVADPAATLTTHVITVEATTGNYRFEIRNHPSPTNPATSELVPHAVLRAVRDLAGRPVTLI</sequence>
<evidence type="ECO:0000259" key="3">
    <source>
        <dbReference type="Pfam" id="PF03447"/>
    </source>
</evidence>
<evidence type="ECO:0000313" key="4">
    <source>
        <dbReference type="EMBL" id="TWP34743.1"/>
    </source>
</evidence>
<dbReference type="InterPro" id="IPR011182">
    <property type="entry name" value="L-Asp_DH"/>
</dbReference>
<reference evidence="4 5" key="1">
    <citation type="submission" date="2019-05" db="EMBL/GenBank/DDBJ databases">
        <authorList>
            <person name="Lee S.D."/>
        </authorList>
    </citation>
    <scope>NUCLEOTIDE SEQUENCE [LARGE SCALE GENOMIC DNA]</scope>
    <source>
        <strain evidence="4 5">C5-26</strain>
    </source>
</reference>
<dbReference type="OrthoDB" id="4772942at2"/>
<comment type="caution">
    <text evidence="4">The sequence shown here is derived from an EMBL/GenBank/DDBJ whole genome shotgun (WGS) entry which is preliminary data.</text>
</comment>
<dbReference type="Gene3D" id="3.40.50.720">
    <property type="entry name" value="NAD(P)-binding Rossmann-like Domain"/>
    <property type="match status" value="1"/>
</dbReference>
<evidence type="ECO:0000256" key="1">
    <source>
        <dbReference type="ARBA" id="ARBA00008331"/>
    </source>
</evidence>
<keyword evidence="5" id="KW-1185">Reference proteome</keyword>
<protein>
    <submittedName>
        <fullName evidence="4">DUF108 domain-containing protein</fullName>
    </submittedName>
</protein>
<dbReference type="SUPFAM" id="SSF51735">
    <property type="entry name" value="NAD(P)-binding Rossmann-fold domains"/>
    <property type="match status" value="1"/>
</dbReference>
<dbReference type="Pfam" id="PF01958">
    <property type="entry name" value="Asp_DH_C"/>
    <property type="match status" value="1"/>
</dbReference>
<dbReference type="GO" id="GO:0033735">
    <property type="term" value="F:aspartate dehydrogenase [NAD(P)+] activity"/>
    <property type="evidence" value="ECO:0007669"/>
    <property type="project" value="InterPro"/>
</dbReference>
<gene>
    <name evidence="4" type="ORF">FGL98_16335</name>
</gene>
<dbReference type="Proteomes" id="UP000320244">
    <property type="component" value="Unassembled WGS sequence"/>
</dbReference>
<reference evidence="4 5" key="2">
    <citation type="submission" date="2019-08" db="EMBL/GenBank/DDBJ databases">
        <title>Jejuicoccus antrihumi gen. nov., sp. nov., a new member of the family Dermacoccaceae isolated from a cave.</title>
        <authorList>
            <person name="Schumann P."/>
            <person name="Kim I.S."/>
        </authorList>
    </citation>
    <scope>NUCLEOTIDE SEQUENCE [LARGE SCALE GENOMIC DNA]</scope>
    <source>
        <strain evidence="4 5">C5-26</strain>
    </source>
</reference>
<feature type="domain" description="Aspartate/homoserine dehydrogenase NAD-binding" evidence="3">
    <location>
        <begin position="3"/>
        <end position="95"/>
    </location>
</feature>
<dbReference type="GO" id="GO:0009435">
    <property type="term" value="P:NAD+ biosynthetic process"/>
    <property type="evidence" value="ECO:0007669"/>
    <property type="project" value="InterPro"/>
</dbReference>
<dbReference type="AlphaFoldDB" id="A0A563DXS3"/>
<comment type="similarity">
    <text evidence="1">Belongs to the L-aspartate dehydrogenase family.</text>
</comment>
<evidence type="ECO:0000313" key="5">
    <source>
        <dbReference type="Proteomes" id="UP000320244"/>
    </source>
</evidence>
<feature type="domain" description="Aspartate dehydrogenase" evidence="2">
    <location>
        <begin position="155"/>
        <end position="241"/>
    </location>
</feature>
<dbReference type="GO" id="GO:0050661">
    <property type="term" value="F:NADP binding"/>
    <property type="evidence" value="ECO:0007669"/>
    <property type="project" value="InterPro"/>
</dbReference>
<organism evidence="4 5">
    <name type="scientific">Leekyejoonella antrihumi</name>
    <dbReference type="NCBI Taxonomy" id="1660198"/>
    <lineage>
        <taxon>Bacteria</taxon>
        <taxon>Bacillati</taxon>
        <taxon>Actinomycetota</taxon>
        <taxon>Actinomycetes</taxon>
        <taxon>Micrococcales</taxon>
        <taxon>Dermacoccaceae</taxon>
        <taxon>Leekyejoonella</taxon>
    </lineage>
</organism>
<dbReference type="PANTHER" id="PTHR31873">
    <property type="entry name" value="L-ASPARTATE DEHYDROGENASE-RELATED"/>
    <property type="match status" value="1"/>
</dbReference>
<dbReference type="Gene3D" id="3.30.360.10">
    <property type="entry name" value="Dihydrodipicolinate Reductase, domain 2"/>
    <property type="match status" value="1"/>
</dbReference>
<name>A0A563DXS3_9MICO</name>
<dbReference type="PANTHER" id="PTHR31873:SF6">
    <property type="entry name" value="ASPARTATE DEHYDROGENASE DOMAIN-CONTAINING PROTEIN"/>
    <property type="match status" value="1"/>
</dbReference>
<dbReference type="PIRSF" id="PIRSF005227">
    <property type="entry name" value="Asp_dh_NAD_syn"/>
    <property type="match status" value="1"/>
</dbReference>
<dbReference type="InterPro" id="IPR036291">
    <property type="entry name" value="NAD(P)-bd_dom_sf"/>
</dbReference>
<accession>A0A563DXS3</accession>
<dbReference type="EMBL" id="VCQV01000025">
    <property type="protein sequence ID" value="TWP34743.1"/>
    <property type="molecule type" value="Genomic_DNA"/>
</dbReference>
<proteinExistence type="inferred from homology"/>
<dbReference type="Pfam" id="PF03447">
    <property type="entry name" value="NAD_binding_3"/>
    <property type="match status" value="1"/>
</dbReference>
<dbReference type="SUPFAM" id="SSF55347">
    <property type="entry name" value="Glyceraldehyde-3-phosphate dehydrogenase-like, C-terminal domain"/>
    <property type="match status" value="1"/>
</dbReference>